<reference evidence="3 4" key="1">
    <citation type="submission" date="2019-03" db="EMBL/GenBank/DDBJ databases">
        <title>Complete Genome Sequence of Paraburkholderia dipogonis ICMP 19430T, a Nitrogen-fixing Symbiont of the South African Invasive Legume Dipogon lignosus in New Zealand.</title>
        <authorList>
            <person name="De Meyer S.E."/>
        </authorList>
    </citation>
    <scope>NUCLEOTIDE SEQUENCE [LARGE SCALE GENOMIC DNA]</scope>
    <source>
        <strain evidence="3 4">ICMP 19430</strain>
    </source>
</reference>
<sequence length="294" mass="32794">MTKYVKAGVLNVAYLVEGPVAGPVVVLLHGFPYDVHAFSDVTKILVSRGCRVYVPYLRGFGPTRFVEDSTPRSGQQAAMASDLLAFLDALNIETATLAGFDWGGRIAALIGVLWPERAKGVVLDNNVPVQDIARDAVGSASPEAEHRYWYQYYMHSERGRAGLTQNRRKFCRHLWRTWSPNWTFDDDVFERSFASFENPDFVDIALHSYRHRYRLAPDDPAYIEIERRLQTLPPVQVPCIVLVGEDDGVEPPGGPDPERFVGGYDYEVVRGCGHNLPAEAPDVFAAAILKLVNA</sequence>
<dbReference type="EMBL" id="SNVI01000002">
    <property type="protein sequence ID" value="TFE41970.1"/>
    <property type="molecule type" value="Genomic_DNA"/>
</dbReference>
<evidence type="ECO:0000313" key="4">
    <source>
        <dbReference type="Proteomes" id="UP000297385"/>
    </source>
</evidence>
<dbReference type="Pfam" id="PF00561">
    <property type="entry name" value="Abhydrolase_1"/>
    <property type="match status" value="1"/>
</dbReference>
<comment type="caution">
    <text evidence="3">The sequence shown here is derived from an EMBL/GenBank/DDBJ whole genome shotgun (WGS) entry which is preliminary data.</text>
</comment>
<proteinExistence type="predicted"/>
<dbReference type="PANTHER" id="PTHR43329">
    <property type="entry name" value="EPOXIDE HYDROLASE"/>
    <property type="match status" value="1"/>
</dbReference>
<feature type="domain" description="AB hydrolase-1" evidence="2">
    <location>
        <begin position="23"/>
        <end position="279"/>
    </location>
</feature>
<dbReference type="InterPro" id="IPR000073">
    <property type="entry name" value="AB_hydrolase_1"/>
</dbReference>
<dbReference type="SUPFAM" id="SSF53474">
    <property type="entry name" value="alpha/beta-Hydrolases"/>
    <property type="match status" value="1"/>
</dbReference>
<evidence type="ECO:0000259" key="2">
    <source>
        <dbReference type="Pfam" id="PF00561"/>
    </source>
</evidence>
<accession>A0A4Y8MWP3</accession>
<dbReference type="Proteomes" id="UP000297385">
    <property type="component" value="Unassembled WGS sequence"/>
</dbReference>
<dbReference type="GeneID" id="97310906"/>
<name>A0A4Y8MWP3_9BURK</name>
<evidence type="ECO:0000256" key="1">
    <source>
        <dbReference type="ARBA" id="ARBA00022801"/>
    </source>
</evidence>
<evidence type="ECO:0000313" key="3">
    <source>
        <dbReference type="EMBL" id="TFE41970.1"/>
    </source>
</evidence>
<organism evidence="3 4">
    <name type="scientific">Paraburkholderia dipogonis</name>
    <dbReference type="NCBI Taxonomy" id="1211383"/>
    <lineage>
        <taxon>Bacteria</taxon>
        <taxon>Pseudomonadati</taxon>
        <taxon>Pseudomonadota</taxon>
        <taxon>Betaproteobacteria</taxon>
        <taxon>Burkholderiales</taxon>
        <taxon>Burkholderiaceae</taxon>
        <taxon>Paraburkholderia</taxon>
    </lineage>
</organism>
<keyword evidence="1 3" id="KW-0378">Hydrolase</keyword>
<dbReference type="PRINTS" id="PR00412">
    <property type="entry name" value="EPOXHYDRLASE"/>
</dbReference>
<protein>
    <submittedName>
        <fullName evidence="3">Alpha/beta hydrolase</fullName>
    </submittedName>
</protein>
<gene>
    <name evidence="3" type="ORF">E2553_35700</name>
</gene>
<dbReference type="Gene3D" id="3.40.50.1820">
    <property type="entry name" value="alpha/beta hydrolase"/>
    <property type="match status" value="1"/>
</dbReference>
<dbReference type="RefSeq" id="WP_134465247.1">
    <property type="nucleotide sequence ID" value="NZ_JBHMFL010000100.1"/>
</dbReference>
<dbReference type="GO" id="GO:0016787">
    <property type="term" value="F:hydrolase activity"/>
    <property type="evidence" value="ECO:0007669"/>
    <property type="project" value="UniProtKB-KW"/>
</dbReference>
<dbReference type="InterPro" id="IPR000639">
    <property type="entry name" value="Epox_hydrolase-like"/>
</dbReference>
<dbReference type="InterPro" id="IPR029058">
    <property type="entry name" value="AB_hydrolase_fold"/>
</dbReference>
<dbReference type="AlphaFoldDB" id="A0A4Y8MWP3"/>